<feature type="compositionally biased region" description="Basic residues" evidence="1">
    <location>
        <begin position="1"/>
        <end position="15"/>
    </location>
</feature>
<evidence type="ECO:0000256" key="1">
    <source>
        <dbReference type="SAM" id="MobiDB-lite"/>
    </source>
</evidence>
<organism evidence="3 4">
    <name type="scientific">Volvox africanus</name>
    <dbReference type="NCBI Taxonomy" id="51714"/>
    <lineage>
        <taxon>Eukaryota</taxon>
        <taxon>Viridiplantae</taxon>
        <taxon>Chlorophyta</taxon>
        <taxon>core chlorophytes</taxon>
        <taxon>Chlorophyceae</taxon>
        <taxon>CS clade</taxon>
        <taxon>Chlamydomonadales</taxon>
        <taxon>Volvocaceae</taxon>
        <taxon>Volvox</taxon>
    </lineage>
</organism>
<keyword evidence="2" id="KW-1133">Transmembrane helix</keyword>
<dbReference type="AlphaFoldDB" id="A0A8J4AUE8"/>
<dbReference type="Proteomes" id="UP000747399">
    <property type="component" value="Unassembled WGS sequence"/>
</dbReference>
<protein>
    <submittedName>
        <fullName evidence="3">Uncharacterized protein</fullName>
    </submittedName>
</protein>
<comment type="caution">
    <text evidence="3">The sequence shown here is derived from an EMBL/GenBank/DDBJ whole genome shotgun (WGS) entry which is preliminary data.</text>
</comment>
<keyword evidence="2" id="KW-0472">Membrane</keyword>
<accession>A0A8J4AUE8</accession>
<sequence>MSRTWKPHGSPRRPQQKPESNLPTLSHPTPPRPCPTLVERQVLHFLHKLPHTTAAVVTLSKPSPGTAPTASTLTPAAAAAAAVAFMNVVLLLLFFLLLISILLLVGLSQAAQDPFRAAASQHRSSLTGGSAQLQVALIHKARQCGQTCRRLIVAELVIQRGQQEGPTAYRSCTGLGITCVNRNVSTGNRQQHASHTPSNTLQQTPDNILLAPSDTIYKTTPWSVGHDTVK</sequence>
<name>A0A8J4AUE8_9CHLO</name>
<feature type="region of interest" description="Disordered" evidence="1">
    <location>
        <begin position="1"/>
        <end position="33"/>
    </location>
</feature>
<evidence type="ECO:0000313" key="4">
    <source>
        <dbReference type="Proteomes" id="UP000747399"/>
    </source>
</evidence>
<feature type="transmembrane region" description="Helical" evidence="2">
    <location>
        <begin position="78"/>
        <end position="107"/>
    </location>
</feature>
<feature type="compositionally biased region" description="Polar residues" evidence="1">
    <location>
        <begin position="17"/>
        <end position="27"/>
    </location>
</feature>
<reference evidence="3" key="1">
    <citation type="journal article" date="2021" name="Proc. Natl. Acad. Sci. U.S.A.">
        <title>Three genomes in the algal genus Volvox reveal the fate of a haploid sex-determining region after a transition to homothallism.</title>
        <authorList>
            <person name="Yamamoto K."/>
            <person name="Hamaji T."/>
            <person name="Kawai-Toyooka H."/>
            <person name="Matsuzaki R."/>
            <person name="Takahashi F."/>
            <person name="Nishimura Y."/>
            <person name="Kawachi M."/>
            <person name="Noguchi H."/>
            <person name="Minakuchi Y."/>
            <person name="Umen J.G."/>
            <person name="Toyoda A."/>
            <person name="Nozaki H."/>
        </authorList>
    </citation>
    <scope>NUCLEOTIDE SEQUENCE</scope>
    <source>
        <strain evidence="3">NIES-3780</strain>
    </source>
</reference>
<gene>
    <name evidence="3" type="ORF">Vafri_4506</name>
</gene>
<evidence type="ECO:0000256" key="2">
    <source>
        <dbReference type="SAM" id="Phobius"/>
    </source>
</evidence>
<keyword evidence="2" id="KW-0812">Transmembrane</keyword>
<evidence type="ECO:0000313" key="3">
    <source>
        <dbReference type="EMBL" id="GIL47864.1"/>
    </source>
</evidence>
<keyword evidence="4" id="KW-1185">Reference proteome</keyword>
<proteinExistence type="predicted"/>
<dbReference type="EMBL" id="BNCO01000005">
    <property type="protein sequence ID" value="GIL47864.1"/>
    <property type="molecule type" value="Genomic_DNA"/>
</dbReference>